<evidence type="ECO:0000256" key="2">
    <source>
        <dbReference type="ARBA" id="ARBA00022980"/>
    </source>
</evidence>
<keyword evidence="4" id="KW-0694">RNA-binding</keyword>
<dbReference type="PATRIC" id="fig|167964.4.peg.600"/>
<dbReference type="EMBL" id="LGFU01000008">
    <property type="protein sequence ID" value="KUK46772.1"/>
    <property type="molecule type" value="Genomic_DNA"/>
</dbReference>
<evidence type="ECO:0000313" key="7">
    <source>
        <dbReference type="EMBL" id="KUK46772.1"/>
    </source>
</evidence>
<dbReference type="HAMAP" id="MF_00270">
    <property type="entry name" value="Ribosomal_bS18"/>
    <property type="match status" value="1"/>
</dbReference>
<protein>
    <recommendedName>
        <fullName evidence="4">Small ribosomal subunit protein bS18</fullName>
    </recommendedName>
</protein>
<evidence type="ECO:0000256" key="6">
    <source>
        <dbReference type="SAM" id="MobiDB-lite"/>
    </source>
</evidence>
<dbReference type="PRINTS" id="PR00974">
    <property type="entry name" value="RIBOSOMALS18"/>
</dbReference>
<evidence type="ECO:0000256" key="5">
    <source>
        <dbReference type="RuleBase" id="RU003910"/>
    </source>
</evidence>
<dbReference type="InterPro" id="IPR001648">
    <property type="entry name" value="Ribosomal_bS18"/>
</dbReference>
<organism evidence="7 8">
    <name type="scientific">Anaerolinea thermophila</name>
    <dbReference type="NCBI Taxonomy" id="167964"/>
    <lineage>
        <taxon>Bacteria</taxon>
        <taxon>Bacillati</taxon>
        <taxon>Chloroflexota</taxon>
        <taxon>Anaerolineae</taxon>
        <taxon>Anaerolineales</taxon>
        <taxon>Anaerolineaceae</taxon>
        <taxon>Anaerolinea</taxon>
    </lineage>
</organism>
<dbReference type="Gene3D" id="4.10.640.10">
    <property type="entry name" value="Ribosomal protein S18"/>
    <property type="match status" value="1"/>
</dbReference>
<dbReference type="GO" id="GO:0006412">
    <property type="term" value="P:translation"/>
    <property type="evidence" value="ECO:0007669"/>
    <property type="project" value="UniProtKB-UniRule"/>
</dbReference>
<dbReference type="GO" id="GO:0003735">
    <property type="term" value="F:structural constituent of ribosome"/>
    <property type="evidence" value="ECO:0007669"/>
    <property type="project" value="InterPro"/>
</dbReference>
<sequence>MADERRESSEQNQDSRFQRGNRHYIPRPKYCQFCSDKTQEIDYKNVELLKRFITEEGKIRPRRQTGTCAKHQRALATEIKRARHIALLPFIGGTWQKNNR</sequence>
<comment type="similarity">
    <text evidence="1 4 5">Belongs to the bacterial ribosomal protein bS18 family.</text>
</comment>
<keyword evidence="2 4" id="KW-0689">Ribosomal protein</keyword>
<comment type="caution">
    <text evidence="7">The sequence shown here is derived from an EMBL/GenBank/DDBJ whole genome shotgun (WGS) entry which is preliminary data.</text>
</comment>
<comment type="function">
    <text evidence="4">Binds as a heterodimer with protein bS6 to the central domain of the 16S rRNA, where it helps stabilize the platform of the 30S subunit.</text>
</comment>
<reference evidence="7 8" key="1">
    <citation type="journal article" date="2015" name="MBio">
        <title>Genome-Resolved Metagenomic Analysis Reveals Roles for Candidate Phyla and Other Microbial Community Members in Biogeochemical Transformations in Oil Reservoirs.</title>
        <authorList>
            <person name="Hu P."/>
            <person name="Tom L."/>
            <person name="Singh A."/>
            <person name="Thomas B.C."/>
            <person name="Baker B.J."/>
            <person name="Piceno Y.M."/>
            <person name="Andersen G.L."/>
            <person name="Banfield J.F."/>
        </authorList>
    </citation>
    <scope>NUCLEOTIDE SEQUENCE [LARGE SCALE GENOMIC DNA]</scope>
    <source>
        <strain evidence="7">46_16</strain>
    </source>
</reference>
<dbReference type="InterPro" id="IPR036870">
    <property type="entry name" value="Ribosomal_bS18_sf"/>
</dbReference>
<feature type="region of interest" description="Disordered" evidence="6">
    <location>
        <begin position="1"/>
        <end position="23"/>
    </location>
</feature>
<comment type="subunit">
    <text evidence="4">Part of the 30S ribosomal subunit. Forms a tight heterodimer with protein bS6.</text>
</comment>
<dbReference type="AlphaFoldDB" id="A0A101FYQ6"/>
<dbReference type="NCBIfam" id="TIGR00165">
    <property type="entry name" value="S18"/>
    <property type="match status" value="1"/>
</dbReference>
<dbReference type="GO" id="GO:0070181">
    <property type="term" value="F:small ribosomal subunit rRNA binding"/>
    <property type="evidence" value="ECO:0007669"/>
    <property type="project" value="TreeGrafter"/>
</dbReference>
<proteinExistence type="inferred from homology"/>
<evidence type="ECO:0000256" key="4">
    <source>
        <dbReference type="HAMAP-Rule" id="MF_00270"/>
    </source>
</evidence>
<accession>A0A101FYQ6</accession>
<dbReference type="Pfam" id="PF01084">
    <property type="entry name" value="Ribosomal_S18"/>
    <property type="match status" value="1"/>
</dbReference>
<gene>
    <name evidence="4" type="primary">rpsR</name>
    <name evidence="7" type="ORF">XD73_0344</name>
</gene>
<evidence type="ECO:0000256" key="3">
    <source>
        <dbReference type="ARBA" id="ARBA00023274"/>
    </source>
</evidence>
<dbReference type="PANTHER" id="PTHR13479:SF40">
    <property type="entry name" value="SMALL RIBOSOMAL SUBUNIT PROTEIN BS18M"/>
    <property type="match status" value="1"/>
</dbReference>
<keyword evidence="4" id="KW-0699">rRNA-binding</keyword>
<evidence type="ECO:0000256" key="1">
    <source>
        <dbReference type="ARBA" id="ARBA00005589"/>
    </source>
</evidence>
<evidence type="ECO:0000313" key="8">
    <source>
        <dbReference type="Proteomes" id="UP000064249"/>
    </source>
</evidence>
<dbReference type="GO" id="GO:0022627">
    <property type="term" value="C:cytosolic small ribosomal subunit"/>
    <property type="evidence" value="ECO:0007669"/>
    <property type="project" value="TreeGrafter"/>
</dbReference>
<dbReference type="PANTHER" id="PTHR13479">
    <property type="entry name" value="30S RIBOSOMAL PROTEIN S18"/>
    <property type="match status" value="1"/>
</dbReference>
<name>A0A101FYQ6_9CHLR</name>
<dbReference type="Proteomes" id="UP000064249">
    <property type="component" value="Unassembled WGS sequence"/>
</dbReference>
<keyword evidence="3 4" id="KW-0687">Ribonucleoprotein</keyword>
<dbReference type="SUPFAM" id="SSF46911">
    <property type="entry name" value="Ribosomal protein S18"/>
    <property type="match status" value="1"/>
</dbReference>